<dbReference type="AlphaFoldDB" id="A9WSH8"/>
<keyword evidence="5 6" id="KW-0413">Isomerase</keyword>
<keyword evidence="7" id="KW-0732">Signal</keyword>
<comment type="catalytic activity">
    <reaction evidence="1 6">
        <text>[protein]-peptidylproline (omega=180) = [protein]-peptidylproline (omega=0)</text>
        <dbReference type="Rhea" id="RHEA:16237"/>
        <dbReference type="Rhea" id="RHEA-COMP:10747"/>
        <dbReference type="Rhea" id="RHEA-COMP:10748"/>
        <dbReference type="ChEBI" id="CHEBI:83833"/>
        <dbReference type="ChEBI" id="CHEBI:83834"/>
        <dbReference type="EC" id="5.2.1.8"/>
    </reaction>
</comment>
<feature type="chain" id="PRO_5039328409" description="peptidylprolyl isomerase" evidence="7">
    <location>
        <begin position="23"/>
        <end position="326"/>
    </location>
</feature>
<evidence type="ECO:0000313" key="10">
    <source>
        <dbReference type="Proteomes" id="UP000002007"/>
    </source>
</evidence>
<name>A9WSH8_RENSM</name>
<dbReference type="KEGG" id="rsa:RSal33209_2033"/>
<keyword evidence="4 6" id="KW-0697">Rotamase</keyword>
<reference evidence="10" key="1">
    <citation type="journal article" date="2008" name="J. Bacteriol.">
        <title>Genome sequence of the fish pathogen Renibacterium salmoninarum suggests reductive evolution away from an environmental Arthrobacter ancestor.</title>
        <authorList>
            <person name="Wiens G.D."/>
            <person name="Rockey D.D."/>
            <person name="Wu Z."/>
            <person name="Chang J."/>
            <person name="Levy R."/>
            <person name="Crane S."/>
            <person name="Chen D.S."/>
            <person name="Capri G.R."/>
            <person name="Burnett J.R."/>
            <person name="Sudheesh P.S."/>
            <person name="Schipma M.J."/>
            <person name="Burd H."/>
            <person name="Bhattacharyya A."/>
            <person name="Rhodes L.D."/>
            <person name="Kaul R."/>
            <person name="Strom M.S."/>
        </authorList>
    </citation>
    <scope>NUCLEOTIDE SEQUENCE [LARGE SCALE GENOMIC DNA]</scope>
    <source>
        <strain evidence="10">ATCC 33209 / DSM 20767 / JCM 11484 / NBRC 15589 / NCIMB 2235</strain>
    </source>
</reference>
<comment type="similarity">
    <text evidence="2">Belongs to the FKBP-type PPIase family.</text>
</comment>
<dbReference type="HOGENOM" id="CLU_053307_0_0_11"/>
<evidence type="ECO:0000259" key="8">
    <source>
        <dbReference type="PROSITE" id="PS50059"/>
    </source>
</evidence>
<feature type="signal peptide" evidence="7">
    <location>
        <begin position="1"/>
        <end position="22"/>
    </location>
</feature>
<evidence type="ECO:0000256" key="3">
    <source>
        <dbReference type="ARBA" id="ARBA00013194"/>
    </source>
</evidence>
<dbReference type="PANTHER" id="PTHR43811:SF19">
    <property type="entry name" value="39 KDA FK506-BINDING NUCLEAR PROTEIN"/>
    <property type="match status" value="1"/>
</dbReference>
<sequence length="326" mass="33031">MFVRRSLAVAAAIIPLTLLLSACGGNNDQAASSSSASSSEAVSANSQLLDSVKVAAGEAGKAPTVEFAKPLSLPKVAIKLVTQGTGDAVAAGQQVTLRSVALSAQDGSSLGENYSKPKGIPFVLDDEFKSSAPLPYSIFVGAKVGADIAYGIPAQAASQGAQAVPAAVVVYHIESVQAAPPAPTLATPDEVKQLDSAGKLPAVTFDDKGLPSVQIPAVDPPANLVAKVLKEGTGDVLTSKDSANVEYTGWSWADSKQFDSNYGKGSPFKVTLSGGVIKGWLQGLVNQKVGSTVMLVIPASLAYGDNPSAGQPAGTLVFVINIAAKA</sequence>
<dbReference type="GO" id="GO:0003755">
    <property type="term" value="F:peptidyl-prolyl cis-trans isomerase activity"/>
    <property type="evidence" value="ECO:0007669"/>
    <property type="project" value="UniProtKB-KW"/>
</dbReference>
<dbReference type="EC" id="5.2.1.8" evidence="3 6"/>
<organism evidence="9 10">
    <name type="scientific">Renibacterium salmoninarum (strain ATCC 33209 / DSM 20767 / JCM 11484 / NBRC 15589 / NCIMB 2235)</name>
    <dbReference type="NCBI Taxonomy" id="288705"/>
    <lineage>
        <taxon>Bacteria</taxon>
        <taxon>Bacillati</taxon>
        <taxon>Actinomycetota</taxon>
        <taxon>Actinomycetes</taxon>
        <taxon>Micrococcales</taxon>
        <taxon>Micrococcaceae</taxon>
        <taxon>Renibacterium</taxon>
    </lineage>
</organism>
<dbReference type="Gene3D" id="3.10.50.40">
    <property type="match status" value="1"/>
</dbReference>
<dbReference type="PROSITE" id="PS50059">
    <property type="entry name" value="FKBP_PPIASE"/>
    <property type="match status" value="1"/>
</dbReference>
<gene>
    <name evidence="9" type="ordered locus">RSal33209_2033</name>
</gene>
<feature type="domain" description="PPIase FKBP-type" evidence="8">
    <location>
        <begin position="240"/>
        <end position="326"/>
    </location>
</feature>
<dbReference type="Proteomes" id="UP000002007">
    <property type="component" value="Chromosome"/>
</dbReference>
<dbReference type="PANTHER" id="PTHR43811">
    <property type="entry name" value="FKBP-TYPE PEPTIDYL-PROLYL CIS-TRANS ISOMERASE FKPA"/>
    <property type="match status" value="1"/>
</dbReference>
<evidence type="ECO:0000256" key="5">
    <source>
        <dbReference type="ARBA" id="ARBA00023235"/>
    </source>
</evidence>
<dbReference type="STRING" id="288705.RSal33209_2033"/>
<evidence type="ECO:0000256" key="7">
    <source>
        <dbReference type="SAM" id="SignalP"/>
    </source>
</evidence>
<dbReference type="InterPro" id="IPR046357">
    <property type="entry name" value="PPIase_dom_sf"/>
</dbReference>
<protein>
    <recommendedName>
        <fullName evidence="3 6">peptidylprolyl isomerase</fullName>
        <ecNumber evidence="3 6">5.2.1.8</ecNumber>
    </recommendedName>
</protein>
<evidence type="ECO:0000256" key="4">
    <source>
        <dbReference type="ARBA" id="ARBA00023110"/>
    </source>
</evidence>
<dbReference type="EMBL" id="CP000910">
    <property type="protein sequence ID" value="ABY23766.1"/>
    <property type="molecule type" value="Genomic_DNA"/>
</dbReference>
<evidence type="ECO:0000256" key="2">
    <source>
        <dbReference type="ARBA" id="ARBA00006577"/>
    </source>
</evidence>
<dbReference type="InterPro" id="IPR001179">
    <property type="entry name" value="PPIase_FKBP_dom"/>
</dbReference>
<dbReference type="Pfam" id="PF00254">
    <property type="entry name" value="FKBP_C"/>
    <property type="match status" value="1"/>
</dbReference>
<dbReference type="SUPFAM" id="SSF54534">
    <property type="entry name" value="FKBP-like"/>
    <property type="match status" value="1"/>
</dbReference>
<evidence type="ECO:0000256" key="6">
    <source>
        <dbReference type="PROSITE-ProRule" id="PRU00277"/>
    </source>
</evidence>
<keyword evidence="10" id="KW-1185">Reference proteome</keyword>
<dbReference type="PROSITE" id="PS51257">
    <property type="entry name" value="PROKAR_LIPOPROTEIN"/>
    <property type="match status" value="1"/>
</dbReference>
<accession>A9WSH8</accession>
<dbReference type="eggNOG" id="COG0545">
    <property type="taxonomic scope" value="Bacteria"/>
</dbReference>
<proteinExistence type="inferred from homology"/>
<evidence type="ECO:0000313" key="9">
    <source>
        <dbReference type="EMBL" id="ABY23766.1"/>
    </source>
</evidence>
<evidence type="ECO:0000256" key="1">
    <source>
        <dbReference type="ARBA" id="ARBA00000971"/>
    </source>
</evidence>